<gene>
    <name evidence="4" type="ORF">CFBP7129_24105</name>
</gene>
<evidence type="ECO:0000259" key="2">
    <source>
        <dbReference type="Pfam" id="PF00535"/>
    </source>
</evidence>
<dbReference type="Gene3D" id="3.40.50.150">
    <property type="entry name" value="Vaccinia Virus protein VP39"/>
    <property type="match status" value="1"/>
</dbReference>
<dbReference type="CDD" id="cd04184">
    <property type="entry name" value="GT2_RfbC_Mx_like"/>
    <property type="match status" value="1"/>
</dbReference>
<dbReference type="Pfam" id="PF08242">
    <property type="entry name" value="Methyltransf_12"/>
    <property type="match status" value="1"/>
</dbReference>
<proteinExistence type="predicted"/>
<dbReference type="Gene3D" id="3.90.550.10">
    <property type="entry name" value="Spore Coat Polysaccharide Biosynthesis Protein SpsA, Chain A"/>
    <property type="match status" value="2"/>
</dbReference>
<feature type="domain" description="Methyltransferase type 12" evidence="3">
    <location>
        <begin position="111"/>
        <end position="211"/>
    </location>
</feature>
<dbReference type="SUPFAM" id="SSF53335">
    <property type="entry name" value="S-adenosyl-L-methionine-dependent methyltransferases"/>
    <property type="match status" value="1"/>
</dbReference>
<dbReference type="InterPro" id="IPR013217">
    <property type="entry name" value="Methyltransf_12"/>
</dbReference>
<dbReference type="GO" id="GO:0016757">
    <property type="term" value="F:glycosyltransferase activity"/>
    <property type="evidence" value="ECO:0007669"/>
    <property type="project" value="UniProtKB-KW"/>
</dbReference>
<evidence type="ECO:0000313" key="4">
    <source>
        <dbReference type="EMBL" id="QCL97215.1"/>
    </source>
</evidence>
<organism evidence="4 5">
    <name type="scientific">Agrobacterium tumefaciens</name>
    <dbReference type="NCBI Taxonomy" id="358"/>
    <lineage>
        <taxon>Bacteria</taxon>
        <taxon>Pseudomonadati</taxon>
        <taxon>Pseudomonadota</taxon>
        <taxon>Alphaproteobacteria</taxon>
        <taxon>Hyphomicrobiales</taxon>
        <taxon>Rhizobiaceae</taxon>
        <taxon>Rhizobium/Agrobacterium group</taxon>
        <taxon>Agrobacterium</taxon>
        <taxon>Agrobacterium tumefaciens complex</taxon>
    </lineage>
</organism>
<feature type="domain" description="Glycosyltransferase 2-like" evidence="2">
    <location>
        <begin position="778"/>
        <end position="907"/>
    </location>
</feature>
<feature type="coiled-coil region" evidence="1">
    <location>
        <begin position="593"/>
        <end position="620"/>
    </location>
</feature>
<evidence type="ECO:0000313" key="5">
    <source>
        <dbReference type="Proteomes" id="UP000298649"/>
    </source>
</evidence>
<dbReference type="InterPro" id="IPR001173">
    <property type="entry name" value="Glyco_trans_2-like"/>
</dbReference>
<evidence type="ECO:0000256" key="1">
    <source>
        <dbReference type="SAM" id="Coils"/>
    </source>
</evidence>
<name>A0A4D7YL43_AGRTU</name>
<dbReference type="InterPro" id="IPR029044">
    <property type="entry name" value="Nucleotide-diphossugar_trans"/>
</dbReference>
<dbReference type="EMBL" id="CP039923">
    <property type="protein sequence ID" value="QCL97215.1"/>
    <property type="molecule type" value="Genomic_DNA"/>
</dbReference>
<keyword evidence="4" id="KW-0808">Transferase</keyword>
<keyword evidence="1" id="KW-0175">Coiled coil</keyword>
<protein>
    <submittedName>
        <fullName evidence="4">Glycosyltransferase</fullName>
    </submittedName>
</protein>
<evidence type="ECO:0000259" key="3">
    <source>
        <dbReference type="Pfam" id="PF08242"/>
    </source>
</evidence>
<dbReference type="InterPro" id="IPR029063">
    <property type="entry name" value="SAM-dependent_MTases_sf"/>
</dbReference>
<accession>A0A4D7YL43</accession>
<sequence length="1301" mass="147591">MNKPFDDESNNMTQNGHNAFSNEIRRILSNSYAFSNEKMLWLREGAESFSYSDGDEVETRIAGIIDAAFDRSSESLELEKSISDWPTTYHLSSNRANLLKPVRGLLKGRVLEIGAGTGAITRFLGEQAEYVVAVEGSIRRASIASRRCLDLPNVTVVADDFAQFPDGQKFDVVTLIGVLEYARVFFTASNGDPVNALLERAKSFLRPGGILIVAIENQLGLKYFAGSAEDHLGKAMFGIEDRYTNDTPVCFGKVELSQKLEASGLHQQQWWFPLPDYKVPVSVFSDRVTRHKVNLSDLLSESVRTDPQLVTPLTFSLERAWQPVFRNGLGTELANSFLVLCSDEALPEHNVLAVHYGGSRRREFKKEVRFEWTDNGVHVRRVRMYPKSISSDPKIISMNLVDEPFVEGRNWHKELVDLLSREGWTLEEWNAWAQIWFNALLASLSLATKPFPSSTQPVGGDAFDKIPRNLIFDENNLPIFIDQEWIISEPTELGFLVFRGIFDSLQTIKNCAPPATGYSTHYVMLFQSFVKTLGWDITPDDLLRFEKLEGRIQTAVSDRGERAPSTLDSSIPIRAGFDSLRIGGLEGRLAELYDQLHLKAEELENAIASNETALMEISNLSMQLEEGRRQFVDLSLQLEAQQVQIASYQSESAHRAARKMQRRFRALLVRLAAIWRHPRNRAKRKVYRNHRIALLGTSSSKDSLSQNTYYPPALSPDHAARDENHRPAQKTMEPVALDIKDGKYVSKKGSANYVYVTPQKPLDFEDNLENLKEKPFFSIVVPAYNTPLNLMESLVSSVRSQWYTHWELIIVDDASPEPHYKKFVESLNDSRIKVEWASVNRGIADTTNRAIELSGGDYIILLDHDDELTVDCLYELALCIDKTGADYVYSDEDKIDPNGHHTMPHFKPDWSPDTMMSTMYVCHVSCIKRDLINDIGGFRSEFNGCQDWDLVLRLTEKTDKIAHIPKVLYHWRIIPGSISAALTEKPYAIDASKRVREDALRRRGLEGIVEPVAELPGHFTVRYKLNYMPKVSIIIPTRDNAEVLERCVSSLLQRSTYTSIEIIIINNGSTHPQTISHLNRLKEEDNVKIIDSDTPFNFSYLCNLGATHSNGDFLLFLNDDTEVLTEDFLERMLGFAALRHVGAVGAKLLYPHTNQVQHSGVLNLDNGPGHAFLQWPSEAPGYFARNVLEYNWLAVTGACMMVQKKKFMEVGGFSEDLPVAYNDVDICCKFIDAGYFNVVCPQAKLYHHESVSRGSDNASKEKKERLKEDLLKFYEKNPKYYRHDPFHNINLHPNSVYFEYA</sequence>
<dbReference type="CDD" id="cd04186">
    <property type="entry name" value="GT_2_like_c"/>
    <property type="match status" value="1"/>
</dbReference>
<reference evidence="4 5" key="1">
    <citation type="submission" date="2019-04" db="EMBL/GenBank/DDBJ databases">
        <title>Complete genome sequence of Agrobacterium tumefaciens CFBP7129.</title>
        <authorList>
            <person name="Haryono M."/>
            <person name="Lin Y.-C."/>
            <person name="Lai E.-M."/>
            <person name="Kuo C.-H."/>
        </authorList>
    </citation>
    <scope>NUCLEOTIDE SEQUENCE [LARGE SCALE GENOMIC DNA]</scope>
    <source>
        <strain evidence="4 5">CFBP7129</strain>
    </source>
</reference>
<dbReference type="SUPFAM" id="SSF53448">
    <property type="entry name" value="Nucleotide-diphospho-sugar transferases"/>
    <property type="match status" value="2"/>
</dbReference>
<dbReference type="Proteomes" id="UP000298649">
    <property type="component" value="Chromosome linear"/>
</dbReference>
<dbReference type="RefSeq" id="WP_137005656.1">
    <property type="nucleotide sequence ID" value="NZ_CP039923.1"/>
</dbReference>
<dbReference type="CDD" id="cd02440">
    <property type="entry name" value="AdoMet_MTases"/>
    <property type="match status" value="1"/>
</dbReference>
<dbReference type="Pfam" id="PF00535">
    <property type="entry name" value="Glycos_transf_2"/>
    <property type="match status" value="2"/>
</dbReference>
<dbReference type="PANTHER" id="PTHR43179">
    <property type="entry name" value="RHAMNOSYLTRANSFERASE WBBL"/>
    <property type="match status" value="1"/>
</dbReference>
<feature type="domain" description="Glycosyltransferase 2-like" evidence="2">
    <location>
        <begin position="1032"/>
        <end position="1210"/>
    </location>
</feature>
<dbReference type="PANTHER" id="PTHR43179:SF7">
    <property type="entry name" value="RHAMNOSYLTRANSFERASE WBBL"/>
    <property type="match status" value="1"/>
</dbReference>